<evidence type="ECO:0000313" key="1">
    <source>
        <dbReference type="EMBL" id="KRN57813.1"/>
    </source>
</evidence>
<evidence type="ECO:0008006" key="3">
    <source>
        <dbReference type="Google" id="ProtNLM"/>
    </source>
</evidence>
<name>A0A0R2I5R3_CARDV</name>
<dbReference type="EMBL" id="JQBS01000001">
    <property type="protein sequence ID" value="KRN57813.1"/>
    <property type="molecule type" value="Genomic_DNA"/>
</dbReference>
<dbReference type="PATRIC" id="fig|1449336.4.peg.1093"/>
<organism evidence="1 2">
    <name type="scientific">Carnobacterium divergens DSM 20623</name>
    <dbReference type="NCBI Taxonomy" id="1449336"/>
    <lineage>
        <taxon>Bacteria</taxon>
        <taxon>Bacillati</taxon>
        <taxon>Bacillota</taxon>
        <taxon>Bacilli</taxon>
        <taxon>Lactobacillales</taxon>
        <taxon>Carnobacteriaceae</taxon>
        <taxon>Carnobacterium</taxon>
    </lineage>
</organism>
<dbReference type="Proteomes" id="UP000051658">
    <property type="component" value="Unassembled WGS sequence"/>
</dbReference>
<dbReference type="GeneID" id="89589575"/>
<comment type="caution">
    <text evidence="1">The sequence shown here is derived from an EMBL/GenBank/DDBJ whole genome shotgun (WGS) entry which is preliminary data.</text>
</comment>
<gene>
    <name evidence="1" type="ORF">IV74_GL001068</name>
</gene>
<proteinExistence type="predicted"/>
<dbReference type="Pfam" id="PF16110">
    <property type="entry name" value="DUF4828"/>
    <property type="match status" value="1"/>
</dbReference>
<dbReference type="RefSeq" id="WP_034568452.1">
    <property type="nucleotide sequence ID" value="NZ_JQBS01000001.1"/>
</dbReference>
<dbReference type="InterPro" id="IPR032254">
    <property type="entry name" value="DUF4828"/>
</dbReference>
<dbReference type="eggNOG" id="ENOG5033ARR">
    <property type="taxonomic scope" value="Bacteria"/>
</dbReference>
<accession>A0A0R2I5R3</accession>
<evidence type="ECO:0000313" key="2">
    <source>
        <dbReference type="Proteomes" id="UP000051658"/>
    </source>
</evidence>
<sequence length="130" mass="14768">MAKKKHLQVILGLSMLAGITGSFFLKNQKVQAPTLSTKSKFIGSWKGHFINQSTETILEISPKMEFFLNNLPIEGHLLKQSSSKLIFEDHYGYQLIFTLTSNDTLDLYDDAEEKIYALQRVVANQIENES</sequence>
<protein>
    <recommendedName>
        <fullName evidence="3">DUF4828 domain-containing protein</fullName>
    </recommendedName>
</protein>
<keyword evidence="2" id="KW-1185">Reference proteome</keyword>
<dbReference type="AlphaFoldDB" id="A0A0R2I5R3"/>
<reference evidence="1 2" key="1">
    <citation type="journal article" date="2015" name="Genome Announc.">
        <title>Expanding the biotechnology potential of lactobacilli through comparative genomics of 213 strains and associated genera.</title>
        <authorList>
            <person name="Sun Z."/>
            <person name="Harris H.M."/>
            <person name="McCann A."/>
            <person name="Guo C."/>
            <person name="Argimon S."/>
            <person name="Zhang W."/>
            <person name="Yang X."/>
            <person name="Jeffery I.B."/>
            <person name="Cooney J.C."/>
            <person name="Kagawa T.F."/>
            <person name="Liu W."/>
            <person name="Song Y."/>
            <person name="Salvetti E."/>
            <person name="Wrobel A."/>
            <person name="Rasinkangas P."/>
            <person name="Parkhill J."/>
            <person name="Rea M.C."/>
            <person name="O'Sullivan O."/>
            <person name="Ritari J."/>
            <person name="Douillard F.P."/>
            <person name="Paul Ross R."/>
            <person name="Yang R."/>
            <person name="Briner A.E."/>
            <person name="Felis G.E."/>
            <person name="de Vos W.M."/>
            <person name="Barrangou R."/>
            <person name="Klaenhammer T.R."/>
            <person name="Caufield P.W."/>
            <person name="Cui Y."/>
            <person name="Zhang H."/>
            <person name="O'Toole P.W."/>
        </authorList>
    </citation>
    <scope>NUCLEOTIDE SEQUENCE [LARGE SCALE GENOMIC DNA]</scope>
    <source>
        <strain evidence="1 2">DSM 20623</strain>
    </source>
</reference>